<protein>
    <recommendedName>
        <fullName evidence="4">Alpha-galactosidase</fullName>
    </recommendedName>
</protein>
<sequence length="97" mass="10546">MAITRSQSQKPAHTDLEPEWPSSSHSGSSPLMLRLLSAPAHARFITRSSAQQLACKDPARNGQSTTITNRPTYTPVANRADSRSLKGVIFDDKLSTP</sequence>
<reference evidence="2 3" key="1">
    <citation type="submission" date="2010-12" db="EMBL/GenBank/DDBJ databases">
        <title>The Genome Sequence of Lactobacillus paracasei subsp. paracasei strain 8700:2.</title>
        <authorList>
            <consortium name="The Broad Institute Genome Sequencing Platform"/>
            <person name="Ward D."/>
            <person name="Earl A."/>
            <person name="Feldgarden M."/>
            <person name="Young S.K."/>
            <person name="Gargeya S."/>
            <person name="Zeng Q."/>
            <person name="Alvarado L."/>
            <person name="Berlin A."/>
            <person name="Bochicchio J."/>
            <person name="Chapman S.B."/>
            <person name="Chen Z."/>
            <person name="Freedman E."/>
            <person name="Gellesch M."/>
            <person name="Goldberg J."/>
            <person name="Griggs A."/>
            <person name="Gujja S."/>
            <person name="Heilman E."/>
            <person name="Heiman D."/>
            <person name="Howarth C."/>
            <person name="Mehta T."/>
            <person name="Neiman D."/>
            <person name="Pearson M."/>
            <person name="Roberts A."/>
            <person name="Saif S."/>
            <person name="Shea T."/>
            <person name="Shenoy N."/>
            <person name="Sisk P."/>
            <person name="Stolte C."/>
            <person name="Sykes S."/>
            <person name="White J."/>
            <person name="Yandava C."/>
            <person name="Saulnier D."/>
            <person name="Haas B."/>
            <person name="Nusbaum C."/>
            <person name="Birren B."/>
        </authorList>
    </citation>
    <scope>NUCLEOTIDE SEQUENCE [LARGE SCALE GENOMIC DNA]</scope>
    <source>
        <strain evidence="2 3">8700:2</strain>
    </source>
</reference>
<dbReference type="AntiFam" id="ANF00266">
    <property type="entry name" value="DNA repeat translations related to WP_020751851.1"/>
</dbReference>
<evidence type="ECO:0000313" key="3">
    <source>
        <dbReference type="Proteomes" id="UP000015927"/>
    </source>
</evidence>
<evidence type="ECO:0008006" key="4">
    <source>
        <dbReference type="Google" id="ProtNLM"/>
    </source>
</evidence>
<feature type="compositionally biased region" description="Polar residues" evidence="1">
    <location>
        <begin position="1"/>
        <end position="11"/>
    </location>
</feature>
<name>A0A806K747_LACPA</name>
<feature type="region of interest" description="Disordered" evidence="1">
    <location>
        <begin position="50"/>
        <end position="80"/>
    </location>
</feature>
<dbReference type="NCBIfam" id="NF040517">
    <property type="entry name" value="Lacto_Palin_RP2"/>
    <property type="match status" value="1"/>
</dbReference>
<accession>A0A806K747</accession>
<dbReference type="EMBL" id="CP002391">
    <property type="protein sequence ID" value="AGT63690.1"/>
    <property type="molecule type" value="Genomic_DNA"/>
</dbReference>
<dbReference type="AlphaFoldDB" id="A0A806K747"/>
<proteinExistence type="predicted"/>
<dbReference type="KEGG" id="lpi:LBPG_03112"/>
<feature type="compositionally biased region" description="Polar residues" evidence="1">
    <location>
        <begin position="61"/>
        <end position="72"/>
    </location>
</feature>
<evidence type="ECO:0000256" key="1">
    <source>
        <dbReference type="SAM" id="MobiDB-lite"/>
    </source>
</evidence>
<dbReference type="NCBIfam" id="NF040509">
    <property type="entry name" value="Lacto_palin_RPT"/>
    <property type="match status" value="1"/>
</dbReference>
<feature type="region of interest" description="Disordered" evidence="1">
    <location>
        <begin position="1"/>
        <end position="32"/>
    </location>
</feature>
<organism evidence="2 3">
    <name type="scientific">Lacticaseibacillus paracasei subsp. paracasei 8700:2</name>
    <dbReference type="NCBI Taxonomy" id="537973"/>
    <lineage>
        <taxon>Bacteria</taxon>
        <taxon>Bacillati</taxon>
        <taxon>Bacillota</taxon>
        <taxon>Bacilli</taxon>
        <taxon>Lactobacillales</taxon>
        <taxon>Lactobacillaceae</taxon>
        <taxon>Lacticaseibacillus</taxon>
    </lineage>
</organism>
<dbReference type="Proteomes" id="UP000015927">
    <property type="component" value="Chromosome"/>
</dbReference>
<gene>
    <name evidence="2" type="ORF">LBPG_03112</name>
</gene>
<evidence type="ECO:0000313" key="2">
    <source>
        <dbReference type="EMBL" id="AGT63690.1"/>
    </source>
</evidence>